<accession>A0A1Y3EYU7</accession>
<comment type="caution">
    <text evidence="1">The sequence shown here is derived from an EMBL/GenBank/DDBJ whole genome shotgun (WGS) entry which is preliminary data.</text>
</comment>
<sequence length="142" mass="16486">MTKGKHFSAQTSARFLIIYGKKHSCNSISGDNSLFVSQRIMLRNELRLFHLAISQREIIRAGCQMNFMKLHKYYICIGEKKRCKIFLFQLYTALIFNEFTLKEVSHKDSSTVSIEFTEGELIALLLKFRVVNQILQCNQLDG</sequence>
<reference evidence="1 2" key="1">
    <citation type="submission" date="2015-04" db="EMBL/GenBank/DDBJ databases">
        <title>Draft genome of the roundworm Trichinella nativa.</title>
        <authorList>
            <person name="Mitreva M."/>
        </authorList>
    </citation>
    <scope>NUCLEOTIDE SEQUENCE [LARGE SCALE GENOMIC DNA]</scope>
    <source>
        <strain evidence="1 2">ISS45</strain>
    </source>
</reference>
<organism evidence="1 2">
    <name type="scientific">Trichinella nativa</name>
    <dbReference type="NCBI Taxonomy" id="6335"/>
    <lineage>
        <taxon>Eukaryota</taxon>
        <taxon>Metazoa</taxon>
        <taxon>Ecdysozoa</taxon>
        <taxon>Nematoda</taxon>
        <taxon>Enoplea</taxon>
        <taxon>Dorylaimia</taxon>
        <taxon>Trichinellida</taxon>
        <taxon>Trichinellidae</taxon>
        <taxon>Trichinella</taxon>
    </lineage>
</organism>
<dbReference type="Proteomes" id="UP000243006">
    <property type="component" value="Unassembled WGS sequence"/>
</dbReference>
<proteinExistence type="predicted"/>
<dbReference type="AlphaFoldDB" id="A0A1Y3EYU7"/>
<name>A0A1Y3EYU7_9BILA</name>
<evidence type="ECO:0000313" key="1">
    <source>
        <dbReference type="EMBL" id="OUC48248.1"/>
    </source>
</evidence>
<protein>
    <submittedName>
        <fullName evidence="1">Uncharacterized protein</fullName>
    </submittedName>
</protein>
<evidence type="ECO:0000313" key="2">
    <source>
        <dbReference type="Proteomes" id="UP000243006"/>
    </source>
</evidence>
<dbReference type="EMBL" id="LVZM01002975">
    <property type="protein sequence ID" value="OUC48248.1"/>
    <property type="molecule type" value="Genomic_DNA"/>
</dbReference>
<gene>
    <name evidence="1" type="ORF">D917_06302</name>
</gene>